<dbReference type="OrthoDB" id="7032155at2"/>
<evidence type="ECO:0000256" key="3">
    <source>
        <dbReference type="ARBA" id="ARBA00022989"/>
    </source>
</evidence>
<name>A0A2U2DDH7_9PSED</name>
<evidence type="ECO:0000259" key="6">
    <source>
        <dbReference type="Pfam" id="PF06305"/>
    </source>
</evidence>
<dbReference type="Pfam" id="PF06305">
    <property type="entry name" value="LapA_dom"/>
    <property type="match status" value="1"/>
</dbReference>
<evidence type="ECO:0000256" key="1">
    <source>
        <dbReference type="ARBA" id="ARBA00022475"/>
    </source>
</evidence>
<evidence type="ECO:0000256" key="2">
    <source>
        <dbReference type="ARBA" id="ARBA00022692"/>
    </source>
</evidence>
<keyword evidence="3 5" id="KW-1133">Transmembrane helix</keyword>
<evidence type="ECO:0000256" key="4">
    <source>
        <dbReference type="ARBA" id="ARBA00023136"/>
    </source>
</evidence>
<reference evidence="7 8" key="1">
    <citation type="submission" date="2018-05" db="EMBL/GenBank/DDBJ databases">
        <title>Genome sequences of two Antarctic strains of Pseudomonas prosekii: insights into adaptation to extreme conditions.</title>
        <authorList>
            <person name="Snopkova K."/>
            <person name="Dufkova K."/>
            <person name="Cejkova D."/>
            <person name="Sedlacek I."/>
            <person name="Smajs D."/>
        </authorList>
    </citation>
    <scope>NUCLEOTIDE SEQUENCE [LARGE SCALE GENOMIC DNA]</scope>
    <source>
        <strain evidence="7 8">P2673</strain>
    </source>
</reference>
<feature type="transmembrane region" description="Helical" evidence="5">
    <location>
        <begin position="46"/>
        <end position="69"/>
    </location>
</feature>
<keyword evidence="2 5" id="KW-0812">Transmembrane</keyword>
<evidence type="ECO:0000313" key="7">
    <source>
        <dbReference type="EMBL" id="PWE47442.1"/>
    </source>
</evidence>
<dbReference type="AlphaFoldDB" id="A0A2U2DDH7"/>
<dbReference type="Proteomes" id="UP000245056">
    <property type="component" value="Unassembled WGS sequence"/>
</dbReference>
<proteinExistence type="predicted"/>
<accession>A0A2U2DDH7</accession>
<dbReference type="EMBL" id="QFAW01000003">
    <property type="protein sequence ID" value="PWE47442.1"/>
    <property type="molecule type" value="Genomic_DNA"/>
</dbReference>
<dbReference type="GO" id="GO:0005886">
    <property type="term" value="C:plasma membrane"/>
    <property type="evidence" value="ECO:0007669"/>
    <property type="project" value="InterPro"/>
</dbReference>
<comment type="caution">
    <text evidence="7">The sequence shown here is derived from an EMBL/GenBank/DDBJ whole genome shotgun (WGS) entry which is preliminary data.</text>
</comment>
<dbReference type="RefSeq" id="WP_109520074.1">
    <property type="nucleotide sequence ID" value="NZ_QFAW01000003.1"/>
</dbReference>
<protein>
    <submittedName>
        <fullName evidence="7">DUF1049 domain-containing protein</fullName>
    </submittedName>
</protein>
<evidence type="ECO:0000256" key="5">
    <source>
        <dbReference type="SAM" id="Phobius"/>
    </source>
</evidence>
<organism evidence="7 8">
    <name type="scientific">Pseudomonas prosekii</name>
    <dbReference type="NCBI Taxonomy" id="1148509"/>
    <lineage>
        <taxon>Bacteria</taxon>
        <taxon>Pseudomonadati</taxon>
        <taxon>Pseudomonadota</taxon>
        <taxon>Gammaproteobacteria</taxon>
        <taxon>Pseudomonadales</taxon>
        <taxon>Pseudomonadaceae</taxon>
        <taxon>Pseudomonas</taxon>
    </lineage>
</organism>
<evidence type="ECO:0000313" key="8">
    <source>
        <dbReference type="Proteomes" id="UP000245056"/>
    </source>
</evidence>
<keyword evidence="1" id="KW-1003">Cell membrane</keyword>
<sequence>MRLVKRIISTLLFLVAALTVFGFVLENQYPLRLTLFGWRAPELPVSLAIILALLLGMIVGPLAAMVVGARRRRTSEHRHGVKDA</sequence>
<gene>
    <name evidence="7" type="ORF">C9I49_02805</name>
</gene>
<keyword evidence="4 5" id="KW-0472">Membrane</keyword>
<dbReference type="InterPro" id="IPR010445">
    <property type="entry name" value="LapA_dom"/>
</dbReference>
<feature type="domain" description="Lipopolysaccharide assembly protein A" evidence="6">
    <location>
        <begin position="27"/>
        <end position="74"/>
    </location>
</feature>